<dbReference type="InterPro" id="IPR029062">
    <property type="entry name" value="Class_I_gatase-like"/>
</dbReference>
<dbReference type="RefSeq" id="WP_170120435.1">
    <property type="nucleotide sequence ID" value="NZ_QKZV01000006.1"/>
</dbReference>
<protein>
    <submittedName>
        <fullName evidence="2">Unsaturated rhamnogalacturonyl hydrolase</fullName>
    </submittedName>
</protein>
<name>A0A2W7RTF3_9BACT</name>
<sequence>MQKVFCRNIILSEKFANNVVCTTANQKALNDKWTYENAIQLKAIMALWQYTGEGKYFQFVQNVANNYLLDSGHTIKTYKVNDFNLDNILGGNVFLSLYQVTDNRNYFNAVQVLYQQLMQQPRTSDGGFWHKARYPQQMWLDGMYMAQPFYTRYALAFHQPENFNDIAKQFLLITHKTRNKENGLLYHAWDADYKEKWSNPATGTSSNFWGRAMGWYGMALVDVLENFPVNNVYYDSLKGLLNDYVKAVAAVQDVKTGTWWNVLNYANKNGNYVESSASCMFTYTIAKALRFKWIDEKYKTVINKAYEGIVNNFIIEKNDSVFLTNTVKVSGLGGNPYRDGSYQYYCSEPVVTNDSKGISAFILMDIEMALYKHSYKGKGITVVLDDYFNAEKKVDITGTLVPYHYKWNEMNNGGFSTLQFLFQKYGVTTKQLAEMPSKNNLPLNSIYLIVDADDSGDNPNPNFMNVPAANFLRNWVNKGGVLCVLHNDKGNAEFKHMNLLLSQFGIQVNEDSYQHFSANQLMEGVINVHQNNEVLPNAQLIYQKGICSISIKYPAKAILKKNGVVVMAVTKYGKGTVFVTGDPWLYNEFIDGRKLPEQFNNYVAAEDWIQWLIQQVKNGKS</sequence>
<dbReference type="GO" id="GO:0016787">
    <property type="term" value="F:hydrolase activity"/>
    <property type="evidence" value="ECO:0007669"/>
    <property type="project" value="UniProtKB-KW"/>
</dbReference>
<proteinExistence type="predicted"/>
<dbReference type="Proteomes" id="UP000249720">
    <property type="component" value="Unassembled WGS sequence"/>
</dbReference>
<evidence type="ECO:0000313" key="3">
    <source>
        <dbReference type="Proteomes" id="UP000249720"/>
    </source>
</evidence>
<dbReference type="PANTHER" id="PTHR33886:SF8">
    <property type="entry name" value="UNSATURATED RHAMNOGALACTURONAN HYDROLASE (EUROFUNG)"/>
    <property type="match status" value="1"/>
</dbReference>
<gene>
    <name evidence="2" type="ORF">LX80_01961</name>
</gene>
<dbReference type="GO" id="GO:0005975">
    <property type="term" value="P:carbohydrate metabolic process"/>
    <property type="evidence" value="ECO:0007669"/>
    <property type="project" value="InterPro"/>
</dbReference>
<dbReference type="EMBL" id="QKZV01000006">
    <property type="protein sequence ID" value="PZX61800.1"/>
    <property type="molecule type" value="Genomic_DNA"/>
</dbReference>
<dbReference type="InterPro" id="IPR008928">
    <property type="entry name" value="6-hairpin_glycosidase_sf"/>
</dbReference>
<evidence type="ECO:0000313" key="2">
    <source>
        <dbReference type="EMBL" id="PZX61800.1"/>
    </source>
</evidence>
<dbReference type="Pfam" id="PF07470">
    <property type="entry name" value="Glyco_hydro_88"/>
    <property type="match status" value="1"/>
</dbReference>
<dbReference type="AlphaFoldDB" id="A0A2W7RTF3"/>
<evidence type="ECO:0000256" key="1">
    <source>
        <dbReference type="ARBA" id="ARBA00022801"/>
    </source>
</evidence>
<keyword evidence="1 2" id="KW-0378">Hydrolase</keyword>
<dbReference type="InterPro" id="IPR052043">
    <property type="entry name" value="PolySaccharide_Degr_Enz"/>
</dbReference>
<dbReference type="Gene3D" id="1.50.10.10">
    <property type="match status" value="1"/>
</dbReference>
<dbReference type="InterPro" id="IPR012341">
    <property type="entry name" value="6hp_glycosidase-like_sf"/>
</dbReference>
<accession>A0A2W7RTF3</accession>
<dbReference type="PANTHER" id="PTHR33886">
    <property type="entry name" value="UNSATURATED RHAMNOGALACTURONAN HYDROLASE (EUROFUNG)"/>
    <property type="match status" value="1"/>
</dbReference>
<dbReference type="SUPFAM" id="SSF48208">
    <property type="entry name" value="Six-hairpin glycosidases"/>
    <property type="match status" value="1"/>
</dbReference>
<keyword evidence="3" id="KW-1185">Reference proteome</keyword>
<reference evidence="2 3" key="1">
    <citation type="submission" date="2018-06" db="EMBL/GenBank/DDBJ databases">
        <title>Genomic Encyclopedia of Archaeal and Bacterial Type Strains, Phase II (KMG-II): from individual species to whole genera.</title>
        <authorList>
            <person name="Goeker M."/>
        </authorList>
    </citation>
    <scope>NUCLEOTIDE SEQUENCE [LARGE SCALE GENOMIC DNA]</scope>
    <source>
        <strain evidence="2 3">DSM 23241</strain>
    </source>
</reference>
<dbReference type="SUPFAM" id="SSF52317">
    <property type="entry name" value="Class I glutamine amidotransferase-like"/>
    <property type="match status" value="1"/>
</dbReference>
<comment type="caution">
    <text evidence="2">The sequence shown here is derived from an EMBL/GenBank/DDBJ whole genome shotgun (WGS) entry which is preliminary data.</text>
</comment>
<organism evidence="2 3">
    <name type="scientific">Hydrotalea sandarakina</name>
    <dbReference type="NCBI Taxonomy" id="1004304"/>
    <lineage>
        <taxon>Bacteria</taxon>
        <taxon>Pseudomonadati</taxon>
        <taxon>Bacteroidota</taxon>
        <taxon>Chitinophagia</taxon>
        <taxon>Chitinophagales</taxon>
        <taxon>Chitinophagaceae</taxon>
        <taxon>Hydrotalea</taxon>
    </lineage>
</organism>
<dbReference type="InterPro" id="IPR010905">
    <property type="entry name" value="Glyco_hydro_88"/>
</dbReference>